<dbReference type="Gene3D" id="3.40.50.1110">
    <property type="entry name" value="SGNH hydrolase"/>
    <property type="match status" value="1"/>
</dbReference>
<dbReference type="SUPFAM" id="SSF52266">
    <property type="entry name" value="SGNH hydrolase"/>
    <property type="match status" value="1"/>
</dbReference>
<dbReference type="GO" id="GO:0016788">
    <property type="term" value="F:hydrolase activity, acting on ester bonds"/>
    <property type="evidence" value="ECO:0007669"/>
    <property type="project" value="UniProtKB-ARBA"/>
</dbReference>
<dbReference type="Proteomes" id="UP000254938">
    <property type="component" value="Unassembled WGS sequence"/>
</dbReference>
<reference evidence="1 2" key="1">
    <citation type="submission" date="2018-06" db="EMBL/GenBank/DDBJ databases">
        <authorList>
            <consortium name="Pathogen Informatics"/>
            <person name="Doyle S."/>
        </authorList>
    </citation>
    <scope>NUCLEOTIDE SEQUENCE [LARGE SCALE GENOMIC DNA]</scope>
    <source>
        <strain evidence="1 2">NCTC9140</strain>
    </source>
</reference>
<protein>
    <submittedName>
        <fullName evidence="1">Putative prophage endo-N-neuraminidase</fullName>
    </submittedName>
</protein>
<name>A0A377U5E6_KLEPN</name>
<dbReference type="EMBL" id="UGKQ01000007">
    <property type="protein sequence ID" value="STS85327.1"/>
    <property type="molecule type" value="Genomic_DNA"/>
</dbReference>
<dbReference type="AlphaFoldDB" id="A0A377U5E6"/>
<accession>A0A377U5E6</accession>
<organism evidence="1 2">
    <name type="scientific">Klebsiella pneumoniae</name>
    <dbReference type="NCBI Taxonomy" id="573"/>
    <lineage>
        <taxon>Bacteria</taxon>
        <taxon>Pseudomonadati</taxon>
        <taxon>Pseudomonadota</taxon>
        <taxon>Gammaproteobacteria</taxon>
        <taxon>Enterobacterales</taxon>
        <taxon>Enterobacteriaceae</taxon>
        <taxon>Klebsiella/Raoultella group</taxon>
        <taxon>Klebsiella</taxon>
        <taxon>Klebsiella pneumoniae complex</taxon>
    </lineage>
</organism>
<evidence type="ECO:0000313" key="2">
    <source>
        <dbReference type="Proteomes" id="UP000254938"/>
    </source>
</evidence>
<dbReference type="InterPro" id="IPR036514">
    <property type="entry name" value="SGNH_hydro_sf"/>
</dbReference>
<gene>
    <name evidence="1" type="ORF">NCTC9140_07154</name>
</gene>
<evidence type="ECO:0000313" key="1">
    <source>
        <dbReference type="EMBL" id="STS85327.1"/>
    </source>
</evidence>
<proteinExistence type="predicted"/>
<sequence>MVNINETPAWEETIKLIERLERVAGGRDGAVNVQARQLANRTLFLYRELMSLQLVAYDAAAVFADTAAGLLATSPGEYFKTPGDGQSLLIWQNNNGQALKVAELAGPESIKAIQASVARIAAINASSIDKLPGVSGLGMDATGKVVFQQLDDGASQFPALMIGDDIEAVQSQSGMILRSRASGQEFIHIKRNSLITPGQELFLGEHGVAEAQADRQGRTFSETAADGTRLFAAISIGGIDIVQTGKGLSLIRRQDGQEISQIRHDGSTVQNGVYTFYTDKYPGYSEIELDRQGRVFRQRRTDGTLEEASQQSKTDTVTPPFAYADGGSIYAINGGSVTRLTDDPEGVENTEPASFPTFIRWLSARDGVRQVHRGSFDGKRRVRESSGSLVHIIGTGQSLAPGGSTKAQAPVTTAAQADYGILAFASGPKVDYRYDTLDSELLTSVIPCRENTGIRPGQESPASGMAWQVHQMTGNTVLVSTAASSGTAIDDISAGTPTFTGATAMIEAGAALAAEMGMEYVPVLVLVHGNQNAALGTAADTYRQAMERLRKQYESVVNSVTGREDSLMMFAGQLANVIPYGGNAGDTKTNAIGIAQYRESRDNPFITLASTQYARAYSDGEHLTSDSYRTEGEVIGAAIGTWLNDGEWSPLTPDESGIVQTNSTITIPVKGCTGGLVADTVRVADPGHYGFTLAGAEIAAVAVEGSDTSAKIIITKTSNAMATAVSYATTGTAGKKSGSADRLAWLHQGFPPRRFPFRRPPF</sequence>